<dbReference type="KEGG" id="wso:WSWS_00553"/>
<gene>
    <name evidence="7" type="ORF">DFP99_0182</name>
</gene>
<dbReference type="Proteomes" id="UP000254912">
    <property type="component" value="Unassembled WGS sequence"/>
</dbReference>
<evidence type="ECO:0000256" key="1">
    <source>
        <dbReference type="ARBA" id="ARBA00004651"/>
    </source>
</evidence>
<sequence>MANGKEQALDIHGKSYSRFAMVLLLLIATFAGMLNQTSLGTALPTLMKDFDITLSTAQQATTWFLLANGIMVPVSAFLTTRFSTKWLYLTAYIVLFAGMTVDAVTPADKDMWVMFLAGRILQAAAVGIMMPLMQVVMVNIFPAEERGAAMGLGGLVIGLAPAIGPTLSGWILDKDHVILGLTLSDSWRSIFILPMIVLGITIILTPFFMKDVIENKPMKLDVLSLMLSLAGFGIFLWGFTNVSNDGWGAMNTVILPIVIGVIIIGLFFWRQLRMDQPFMDVRVFANKQFALTTAGTALAMMAMMGVEMMLPIYMQNVHGQTALQSGLALLPGALMMGIMSPIAGAAYDKVGAKRLARVGFTILAIGTLPFVFLSIDTPMHIITLLYALRMFGIAMVMMPLTASAMSALPREEAAHGTASNNTIRQVASAVVVALLTSVTQNIINTNTPSHALQVNDPIRYADHMLQASLDGFHASFFLGLVFAIIGIVVANFLHDGKVIVGQTNSVDVHVEKEVK</sequence>
<dbReference type="GeneID" id="94545758"/>
<evidence type="ECO:0000256" key="6">
    <source>
        <dbReference type="ARBA" id="ARBA00023136"/>
    </source>
</evidence>
<keyword evidence="5" id="KW-1133">Transmembrane helix</keyword>
<dbReference type="PROSITE" id="PS50850">
    <property type="entry name" value="MFS"/>
    <property type="match status" value="1"/>
</dbReference>
<name>A0A288Q8R0_9LACO</name>
<dbReference type="InterPro" id="IPR004638">
    <property type="entry name" value="EmrB-like"/>
</dbReference>
<dbReference type="InterPro" id="IPR011701">
    <property type="entry name" value="MFS"/>
</dbReference>
<dbReference type="Pfam" id="PF07690">
    <property type="entry name" value="MFS_1"/>
    <property type="match status" value="1"/>
</dbReference>
<keyword evidence="8" id="KW-1185">Reference proteome</keyword>
<evidence type="ECO:0000256" key="2">
    <source>
        <dbReference type="ARBA" id="ARBA00022448"/>
    </source>
</evidence>
<accession>A0A288Q8R0</accession>
<keyword evidence="4" id="KW-0812">Transmembrane</keyword>
<evidence type="ECO:0000313" key="8">
    <source>
        <dbReference type="Proteomes" id="UP000254912"/>
    </source>
</evidence>
<dbReference type="SUPFAM" id="SSF103473">
    <property type="entry name" value="MFS general substrate transporter"/>
    <property type="match status" value="1"/>
</dbReference>
<keyword evidence="6" id="KW-0472">Membrane</keyword>
<comment type="caution">
    <text evidence="7">The sequence shown here is derived from an EMBL/GenBank/DDBJ whole genome shotgun (WGS) entry which is preliminary data.</text>
</comment>
<comment type="subcellular location">
    <subcellularLocation>
        <location evidence="1">Cell membrane</location>
        <topology evidence="1">Multi-pass membrane protein</topology>
    </subcellularLocation>
</comment>
<keyword evidence="2" id="KW-0813">Transport</keyword>
<reference evidence="7 8" key="1">
    <citation type="submission" date="2018-07" db="EMBL/GenBank/DDBJ databases">
        <title>Genomic Encyclopedia of Type Strains, Phase III (KMG-III): the genomes of soil and plant-associated and newly described type strains.</title>
        <authorList>
            <person name="Whitman W."/>
        </authorList>
    </citation>
    <scope>NUCLEOTIDE SEQUENCE [LARGE SCALE GENOMIC DNA]</scope>
    <source>
        <strain evidence="7 8">CECT 7031</strain>
    </source>
</reference>
<dbReference type="AlphaFoldDB" id="A0A288Q8R0"/>
<dbReference type="PANTHER" id="PTHR42718:SF24">
    <property type="entry name" value="MAJOR FACILITATOR SUPERFAMILY (MFS) PROFILE DOMAIN-CONTAINING PROTEIN"/>
    <property type="match status" value="1"/>
</dbReference>
<dbReference type="InterPro" id="IPR036259">
    <property type="entry name" value="MFS_trans_sf"/>
</dbReference>
<dbReference type="InterPro" id="IPR020846">
    <property type="entry name" value="MFS_dom"/>
</dbReference>
<evidence type="ECO:0000256" key="3">
    <source>
        <dbReference type="ARBA" id="ARBA00022475"/>
    </source>
</evidence>
<dbReference type="GO" id="GO:0022857">
    <property type="term" value="F:transmembrane transporter activity"/>
    <property type="evidence" value="ECO:0007669"/>
    <property type="project" value="InterPro"/>
</dbReference>
<dbReference type="PRINTS" id="PR01036">
    <property type="entry name" value="TCRTETB"/>
</dbReference>
<dbReference type="CDD" id="cd17503">
    <property type="entry name" value="MFS_LmrB_MDR_like"/>
    <property type="match status" value="1"/>
</dbReference>
<dbReference type="NCBIfam" id="TIGR00711">
    <property type="entry name" value="efflux_EmrB"/>
    <property type="match status" value="1"/>
</dbReference>
<keyword evidence="3" id="KW-1003">Cell membrane</keyword>
<dbReference type="RefSeq" id="WP_070229836.1">
    <property type="nucleotide sequence ID" value="NZ_BJYO01000002.1"/>
</dbReference>
<evidence type="ECO:0000256" key="5">
    <source>
        <dbReference type="ARBA" id="ARBA00022989"/>
    </source>
</evidence>
<dbReference type="PANTHER" id="PTHR42718">
    <property type="entry name" value="MAJOR FACILITATOR SUPERFAMILY MULTIDRUG TRANSPORTER MFSC"/>
    <property type="match status" value="1"/>
</dbReference>
<protein>
    <submittedName>
        <fullName evidence="7">EmrB/QacA subfamily drug resistance transporter</fullName>
    </submittedName>
</protein>
<evidence type="ECO:0000313" key="7">
    <source>
        <dbReference type="EMBL" id="RDL11764.1"/>
    </source>
</evidence>
<evidence type="ECO:0000256" key="4">
    <source>
        <dbReference type="ARBA" id="ARBA00022692"/>
    </source>
</evidence>
<organism evidence="7 8">
    <name type="scientific">Weissella soli</name>
    <dbReference type="NCBI Taxonomy" id="155866"/>
    <lineage>
        <taxon>Bacteria</taxon>
        <taxon>Bacillati</taxon>
        <taxon>Bacillota</taxon>
        <taxon>Bacilli</taxon>
        <taxon>Lactobacillales</taxon>
        <taxon>Lactobacillaceae</taxon>
        <taxon>Weissella</taxon>
    </lineage>
</organism>
<dbReference type="Gene3D" id="1.20.1250.20">
    <property type="entry name" value="MFS general substrate transporter like domains"/>
    <property type="match status" value="2"/>
</dbReference>
<dbReference type="GO" id="GO:0005886">
    <property type="term" value="C:plasma membrane"/>
    <property type="evidence" value="ECO:0007669"/>
    <property type="project" value="UniProtKB-SubCell"/>
</dbReference>
<dbReference type="EMBL" id="QRAS01000001">
    <property type="protein sequence ID" value="RDL11764.1"/>
    <property type="molecule type" value="Genomic_DNA"/>
</dbReference>
<proteinExistence type="predicted"/>